<protein>
    <submittedName>
        <fullName evidence="1">Uncharacterized protein</fullName>
    </submittedName>
</protein>
<dbReference type="AlphaFoldDB" id="A0A0A8Z1E6"/>
<organism evidence="1">
    <name type="scientific">Arundo donax</name>
    <name type="common">Giant reed</name>
    <name type="synonym">Donax arundinaceus</name>
    <dbReference type="NCBI Taxonomy" id="35708"/>
    <lineage>
        <taxon>Eukaryota</taxon>
        <taxon>Viridiplantae</taxon>
        <taxon>Streptophyta</taxon>
        <taxon>Embryophyta</taxon>
        <taxon>Tracheophyta</taxon>
        <taxon>Spermatophyta</taxon>
        <taxon>Magnoliopsida</taxon>
        <taxon>Liliopsida</taxon>
        <taxon>Poales</taxon>
        <taxon>Poaceae</taxon>
        <taxon>PACMAD clade</taxon>
        <taxon>Arundinoideae</taxon>
        <taxon>Arundineae</taxon>
        <taxon>Arundo</taxon>
    </lineage>
</organism>
<dbReference type="EMBL" id="GBRH01264666">
    <property type="protein sequence ID" value="JAD33229.1"/>
    <property type="molecule type" value="Transcribed_RNA"/>
</dbReference>
<accession>A0A0A8Z1E6</accession>
<proteinExistence type="predicted"/>
<evidence type="ECO:0000313" key="1">
    <source>
        <dbReference type="EMBL" id="JAD33229.1"/>
    </source>
</evidence>
<reference evidence="1" key="2">
    <citation type="journal article" date="2015" name="Data Brief">
        <title>Shoot transcriptome of the giant reed, Arundo donax.</title>
        <authorList>
            <person name="Barrero R.A."/>
            <person name="Guerrero F.D."/>
            <person name="Moolhuijzen P."/>
            <person name="Goolsby J.A."/>
            <person name="Tidwell J."/>
            <person name="Bellgard S.E."/>
            <person name="Bellgard M.I."/>
        </authorList>
    </citation>
    <scope>NUCLEOTIDE SEQUENCE</scope>
    <source>
        <tissue evidence="1">Shoot tissue taken approximately 20 cm above the soil surface</tissue>
    </source>
</reference>
<sequence>MKVNIGIPHGEDPIIMQKLYLFPEGIVLFHVKSMRSNKVSVDSV</sequence>
<reference evidence="1" key="1">
    <citation type="submission" date="2014-09" db="EMBL/GenBank/DDBJ databases">
        <authorList>
            <person name="Magalhaes I.L.F."/>
            <person name="Oliveira U."/>
            <person name="Santos F.R."/>
            <person name="Vidigal T.H.D.A."/>
            <person name="Brescovit A.D."/>
            <person name="Santos A.J."/>
        </authorList>
    </citation>
    <scope>NUCLEOTIDE SEQUENCE</scope>
    <source>
        <tissue evidence="1">Shoot tissue taken approximately 20 cm above the soil surface</tissue>
    </source>
</reference>
<name>A0A0A8Z1E6_ARUDO</name>